<dbReference type="RefSeq" id="XP_013322976.1">
    <property type="nucleotide sequence ID" value="XM_013467522.1"/>
</dbReference>
<evidence type="ECO:0000313" key="2">
    <source>
        <dbReference type="Proteomes" id="UP000053958"/>
    </source>
</evidence>
<organism evidence="1 2">
    <name type="scientific">Rasamsonia emersonii (strain ATCC 16479 / CBS 393.64 / IMI 116815)</name>
    <dbReference type="NCBI Taxonomy" id="1408163"/>
    <lineage>
        <taxon>Eukaryota</taxon>
        <taxon>Fungi</taxon>
        <taxon>Dikarya</taxon>
        <taxon>Ascomycota</taxon>
        <taxon>Pezizomycotina</taxon>
        <taxon>Eurotiomycetes</taxon>
        <taxon>Eurotiomycetidae</taxon>
        <taxon>Eurotiales</taxon>
        <taxon>Trichocomaceae</taxon>
        <taxon>Rasamsonia</taxon>
    </lineage>
</organism>
<dbReference type="STRING" id="1408163.A0A0F4YDV5"/>
<accession>A0A0F4YDV5</accession>
<evidence type="ECO:0000313" key="1">
    <source>
        <dbReference type="EMBL" id="KKA16364.1"/>
    </source>
</evidence>
<dbReference type="GeneID" id="25313121"/>
<sequence>MATTVLPGIDLTASKQPQIRGAILSTWLLAVLAVGLRFTSRWLVKAGFWWDDWLILLGLVITHAALPSEQNADGKPHSTDSCDGCRSCPGNLECVLPSKHNSSCTRQTQTRCHQISSY</sequence>
<reference evidence="1 2" key="1">
    <citation type="submission" date="2015-04" db="EMBL/GenBank/DDBJ databases">
        <authorList>
            <person name="Heijne W.H."/>
            <person name="Fedorova N.D."/>
            <person name="Nierman W.C."/>
            <person name="Vollebregt A.W."/>
            <person name="Zhao Z."/>
            <person name="Wu L."/>
            <person name="Kumar M."/>
            <person name="Stam H."/>
            <person name="van den Berg M.A."/>
            <person name="Pel H.J."/>
        </authorList>
    </citation>
    <scope>NUCLEOTIDE SEQUENCE [LARGE SCALE GENOMIC DNA]</scope>
    <source>
        <strain evidence="1 2">CBS 393.64</strain>
    </source>
</reference>
<gene>
    <name evidence="1" type="ORF">T310_10060</name>
</gene>
<dbReference type="EMBL" id="LASV01000785">
    <property type="protein sequence ID" value="KKA16364.1"/>
    <property type="molecule type" value="Genomic_DNA"/>
</dbReference>
<dbReference type="Proteomes" id="UP000053958">
    <property type="component" value="Unassembled WGS sequence"/>
</dbReference>
<dbReference type="OrthoDB" id="5417844at2759"/>
<name>A0A0F4YDV5_RASE3</name>
<proteinExistence type="predicted"/>
<keyword evidence="2" id="KW-1185">Reference proteome</keyword>
<protein>
    <submittedName>
        <fullName evidence="1">Uncharacterized protein</fullName>
    </submittedName>
</protein>
<comment type="caution">
    <text evidence="1">The sequence shown here is derived from an EMBL/GenBank/DDBJ whole genome shotgun (WGS) entry which is preliminary data.</text>
</comment>
<dbReference type="AlphaFoldDB" id="A0A0F4YDV5"/>